<dbReference type="InterPro" id="IPR038570">
    <property type="entry name" value="HicA_sf"/>
</dbReference>
<keyword evidence="4" id="KW-0255">Endonuclease</keyword>
<dbReference type="GO" id="GO:0003729">
    <property type="term" value="F:mRNA binding"/>
    <property type="evidence" value="ECO:0007669"/>
    <property type="project" value="InterPro"/>
</dbReference>
<dbReference type="InterPro" id="IPR012933">
    <property type="entry name" value="HicA_mRNA_interferase"/>
</dbReference>
<evidence type="ECO:0000256" key="1">
    <source>
        <dbReference type="ARBA" id="ARBA00006620"/>
    </source>
</evidence>
<evidence type="ECO:0000256" key="7">
    <source>
        <dbReference type="ARBA" id="ARBA00023016"/>
    </source>
</evidence>
<keyword evidence="5" id="KW-0378">Hydrolase</keyword>
<dbReference type="EMBL" id="AP019314">
    <property type="protein sequence ID" value="BBH42270.1"/>
    <property type="molecule type" value="Genomic_DNA"/>
</dbReference>
<evidence type="ECO:0000256" key="2">
    <source>
        <dbReference type="ARBA" id="ARBA00022649"/>
    </source>
</evidence>
<evidence type="ECO:0000256" key="4">
    <source>
        <dbReference type="ARBA" id="ARBA00022759"/>
    </source>
</evidence>
<keyword evidence="7" id="KW-0346">Stress response</keyword>
<keyword evidence="3" id="KW-0540">Nuclease</keyword>
<evidence type="ECO:0000256" key="6">
    <source>
        <dbReference type="ARBA" id="ARBA00022884"/>
    </source>
</evidence>
<reference evidence="8 9" key="1">
    <citation type="submission" date="2018-11" db="EMBL/GenBank/DDBJ databases">
        <title>Complete genome sequence of Microcystis aeruginosa NIES-102.</title>
        <authorList>
            <person name="Yamaguchi H."/>
            <person name="Suzuki S."/>
            <person name="Kawachi M."/>
        </authorList>
    </citation>
    <scope>NUCLEOTIDE SEQUENCE [LARGE SCALE GENOMIC DNA]</scope>
    <source>
        <strain evidence="8 9">NIES-102</strain>
    </source>
</reference>
<dbReference type="GO" id="GO:0016787">
    <property type="term" value="F:hydrolase activity"/>
    <property type="evidence" value="ECO:0007669"/>
    <property type="project" value="UniProtKB-KW"/>
</dbReference>
<dbReference type="Proteomes" id="UP000278152">
    <property type="component" value="Chromosome"/>
</dbReference>
<evidence type="ECO:0000313" key="8">
    <source>
        <dbReference type="EMBL" id="BBH42270.1"/>
    </source>
</evidence>
<evidence type="ECO:0000313" key="9">
    <source>
        <dbReference type="Proteomes" id="UP000278152"/>
    </source>
</evidence>
<dbReference type="GO" id="GO:0004519">
    <property type="term" value="F:endonuclease activity"/>
    <property type="evidence" value="ECO:0007669"/>
    <property type="project" value="UniProtKB-KW"/>
</dbReference>
<dbReference type="AlphaFoldDB" id="A0A3G9K7X1"/>
<sequence length="44" mass="4912">MRELLYTRQNTTTIIVVPINGNRDLLIGTLKGILKDAGLNEDDI</sequence>
<keyword evidence="6" id="KW-0694">RNA-binding</keyword>
<evidence type="ECO:0000256" key="5">
    <source>
        <dbReference type="ARBA" id="ARBA00022801"/>
    </source>
</evidence>
<gene>
    <name evidence="8" type="ORF">myaer102_49140</name>
</gene>
<organism evidence="8 9">
    <name type="scientific">Microcystis viridis NIES-102</name>
    <dbReference type="NCBI Taxonomy" id="213615"/>
    <lineage>
        <taxon>Bacteria</taxon>
        <taxon>Bacillati</taxon>
        <taxon>Cyanobacteriota</taxon>
        <taxon>Cyanophyceae</taxon>
        <taxon>Oscillatoriophycideae</taxon>
        <taxon>Chroococcales</taxon>
        <taxon>Microcystaceae</taxon>
        <taxon>Microcystis</taxon>
    </lineage>
</organism>
<protein>
    <recommendedName>
        <fullName evidence="10">YcfA family protein</fullName>
    </recommendedName>
</protein>
<accession>A0A3G9K7X1</accession>
<keyword evidence="2" id="KW-1277">Toxin-antitoxin system</keyword>
<evidence type="ECO:0000256" key="3">
    <source>
        <dbReference type="ARBA" id="ARBA00022722"/>
    </source>
</evidence>
<dbReference type="Pfam" id="PF07927">
    <property type="entry name" value="HicA_toxin"/>
    <property type="match status" value="1"/>
</dbReference>
<name>A0A3G9K7X1_MICVR</name>
<evidence type="ECO:0008006" key="10">
    <source>
        <dbReference type="Google" id="ProtNLM"/>
    </source>
</evidence>
<dbReference type="Gene3D" id="3.30.920.30">
    <property type="entry name" value="Hypothetical protein"/>
    <property type="match status" value="1"/>
</dbReference>
<proteinExistence type="inferred from homology"/>
<dbReference type="SUPFAM" id="SSF54786">
    <property type="entry name" value="YcfA/nrd intein domain"/>
    <property type="match status" value="1"/>
</dbReference>
<dbReference type="KEGG" id="mvz:myaer102_49140"/>
<comment type="similarity">
    <text evidence="1">Belongs to the HicA mRNA interferase family.</text>
</comment>